<dbReference type="PANTHER" id="PTHR22922:SF19">
    <property type="entry name" value="CAPRIN HOMOLOG"/>
    <property type="match status" value="1"/>
</dbReference>
<reference evidence="1 2" key="1">
    <citation type="submission" date="2020-02" db="EMBL/GenBank/DDBJ databases">
        <authorList>
            <person name="Ferguson B K."/>
        </authorList>
    </citation>
    <scope>NUCLEOTIDE SEQUENCE [LARGE SCALE GENOMIC DNA]</scope>
</reference>
<gene>
    <name evidence="1" type="ORF">NTEN_LOCUS13278</name>
</gene>
<dbReference type="EMBL" id="CADCXU010019969">
    <property type="protein sequence ID" value="CAB0008032.1"/>
    <property type="molecule type" value="Genomic_DNA"/>
</dbReference>
<evidence type="ECO:0000313" key="2">
    <source>
        <dbReference type="Proteomes" id="UP000479000"/>
    </source>
</evidence>
<protein>
    <recommendedName>
        <fullName evidence="3">BAR domain-containing protein</fullName>
    </recommendedName>
</protein>
<feature type="non-terminal residue" evidence="1">
    <location>
        <position position="1"/>
    </location>
</feature>
<organism evidence="1 2">
    <name type="scientific">Nesidiocoris tenuis</name>
    <dbReference type="NCBI Taxonomy" id="355587"/>
    <lineage>
        <taxon>Eukaryota</taxon>
        <taxon>Metazoa</taxon>
        <taxon>Ecdysozoa</taxon>
        <taxon>Arthropoda</taxon>
        <taxon>Hexapoda</taxon>
        <taxon>Insecta</taxon>
        <taxon>Pterygota</taxon>
        <taxon>Neoptera</taxon>
        <taxon>Paraneoptera</taxon>
        <taxon>Hemiptera</taxon>
        <taxon>Heteroptera</taxon>
        <taxon>Panheteroptera</taxon>
        <taxon>Cimicomorpha</taxon>
        <taxon>Miridae</taxon>
        <taxon>Dicyphina</taxon>
        <taxon>Nesidiocoris</taxon>
    </lineage>
</organism>
<dbReference type="InterPro" id="IPR028816">
    <property type="entry name" value="Caprin"/>
</dbReference>
<evidence type="ECO:0000313" key="1">
    <source>
        <dbReference type="EMBL" id="CAB0008032.1"/>
    </source>
</evidence>
<feature type="non-terminal residue" evidence="1">
    <location>
        <position position="64"/>
    </location>
</feature>
<dbReference type="GO" id="GO:0003723">
    <property type="term" value="F:RNA binding"/>
    <property type="evidence" value="ECO:0007669"/>
    <property type="project" value="TreeGrafter"/>
</dbReference>
<dbReference type="GO" id="GO:0005737">
    <property type="term" value="C:cytoplasm"/>
    <property type="evidence" value="ECO:0007669"/>
    <property type="project" value="TreeGrafter"/>
</dbReference>
<sequence>TRLDGYRDLQKSGKDLNSDQLEAVAKYDAVLAHLDFARELSKQLSALAVESAKTIKKQARKEAA</sequence>
<proteinExistence type="predicted"/>
<dbReference type="OrthoDB" id="10062814at2759"/>
<dbReference type="Proteomes" id="UP000479000">
    <property type="component" value="Unassembled WGS sequence"/>
</dbReference>
<dbReference type="AlphaFoldDB" id="A0A6H5GYE0"/>
<evidence type="ECO:0008006" key="3">
    <source>
        <dbReference type="Google" id="ProtNLM"/>
    </source>
</evidence>
<name>A0A6H5GYE0_9HEMI</name>
<accession>A0A6H5GYE0</accession>
<dbReference type="PANTHER" id="PTHR22922">
    <property type="entry name" value="GPI-ANCHORED PROTEIN P137"/>
    <property type="match status" value="1"/>
</dbReference>
<keyword evidence="2" id="KW-1185">Reference proteome</keyword>